<dbReference type="Proteomes" id="UP000662572">
    <property type="component" value="Unassembled WGS sequence"/>
</dbReference>
<keyword evidence="8" id="KW-1185">Reference proteome</keyword>
<dbReference type="CDD" id="cd12156">
    <property type="entry name" value="HPPR"/>
    <property type="match status" value="1"/>
</dbReference>
<evidence type="ECO:0000256" key="2">
    <source>
        <dbReference type="ARBA" id="ARBA00023002"/>
    </source>
</evidence>
<dbReference type="GO" id="GO:0005829">
    <property type="term" value="C:cytosol"/>
    <property type="evidence" value="ECO:0007669"/>
    <property type="project" value="TreeGrafter"/>
</dbReference>
<dbReference type="SUPFAM" id="SSF52283">
    <property type="entry name" value="Formate/glycerate dehydrogenase catalytic domain-like"/>
    <property type="match status" value="1"/>
</dbReference>
<dbReference type="RefSeq" id="WP_189487175.1">
    <property type="nucleotide sequence ID" value="NZ_BMZB01000003.1"/>
</dbReference>
<sequence length="323" mass="34880">MTIPPEAVILLSSPPTAFVREEITSLQTQIINPWTSDNPETIIASAASRVRAIINCSSRVNIDTDYMNRFPNLSLISNHGVGYDNIDAVEAARRGIIVTNTPDVLTEDVADLAMALLLATVRLIPQADQFVRQERWLKAPFPLSGSLQGRTMGIVGLGRIGHAVAFRAKAFGLHITYHGRHRQAKVDYSYHPDLLTMAKDCDTLMVTAPATDATRHMINESILKALGPAGVIINVSRGSLIDQDALISALSSGTIFAAGLDVYEDEPNVPKALIDLDNTVLLPHIGSATLPTRKAMARLVVDNVEAWLSGHSPLTPVPECLGL</sequence>
<keyword evidence="1" id="KW-0521">NADP</keyword>
<dbReference type="EMBL" id="BMZB01000003">
    <property type="protein sequence ID" value="GGZ37922.1"/>
    <property type="molecule type" value="Genomic_DNA"/>
</dbReference>
<reference evidence="7" key="2">
    <citation type="submission" date="2020-09" db="EMBL/GenBank/DDBJ databases">
        <authorList>
            <person name="Sun Q."/>
            <person name="Kim S."/>
        </authorList>
    </citation>
    <scope>NUCLEOTIDE SEQUENCE</scope>
    <source>
        <strain evidence="7">KCTC 32296</strain>
    </source>
</reference>
<evidence type="ECO:0000259" key="5">
    <source>
        <dbReference type="Pfam" id="PF00389"/>
    </source>
</evidence>
<dbReference type="Pfam" id="PF00389">
    <property type="entry name" value="2-Hacid_dh"/>
    <property type="match status" value="1"/>
</dbReference>
<evidence type="ECO:0000256" key="1">
    <source>
        <dbReference type="ARBA" id="ARBA00022857"/>
    </source>
</evidence>
<comment type="caution">
    <text evidence="7">The sequence shown here is derived from an EMBL/GenBank/DDBJ whole genome shotgun (WGS) entry which is preliminary data.</text>
</comment>
<dbReference type="GO" id="GO:0016618">
    <property type="term" value="F:hydroxypyruvate reductase [NAD(P)H] activity"/>
    <property type="evidence" value="ECO:0007669"/>
    <property type="project" value="TreeGrafter"/>
</dbReference>
<accession>A0A918QB79</accession>
<evidence type="ECO:0000256" key="4">
    <source>
        <dbReference type="RuleBase" id="RU003719"/>
    </source>
</evidence>
<dbReference type="GO" id="GO:0030267">
    <property type="term" value="F:glyoxylate reductase (NADPH) activity"/>
    <property type="evidence" value="ECO:0007669"/>
    <property type="project" value="TreeGrafter"/>
</dbReference>
<dbReference type="AlphaFoldDB" id="A0A918QB79"/>
<keyword evidence="3" id="KW-0520">NAD</keyword>
<evidence type="ECO:0000259" key="6">
    <source>
        <dbReference type="Pfam" id="PF02826"/>
    </source>
</evidence>
<proteinExistence type="inferred from homology"/>
<feature type="domain" description="D-isomer specific 2-hydroxyacid dehydrogenase catalytic" evidence="5">
    <location>
        <begin position="22"/>
        <end position="317"/>
    </location>
</feature>
<dbReference type="SUPFAM" id="SSF51735">
    <property type="entry name" value="NAD(P)-binding Rossmann-fold domains"/>
    <property type="match status" value="1"/>
</dbReference>
<dbReference type="InterPro" id="IPR036291">
    <property type="entry name" value="NAD(P)-bd_dom_sf"/>
</dbReference>
<name>A0A918QB79_9CAUL</name>
<dbReference type="GO" id="GO:0051287">
    <property type="term" value="F:NAD binding"/>
    <property type="evidence" value="ECO:0007669"/>
    <property type="project" value="InterPro"/>
</dbReference>
<protein>
    <submittedName>
        <fullName evidence="7">Glycerate dehydrogenase</fullName>
    </submittedName>
</protein>
<reference evidence="7" key="1">
    <citation type="journal article" date="2014" name="Int. J. Syst. Evol. Microbiol.">
        <title>Complete genome sequence of Corynebacterium casei LMG S-19264T (=DSM 44701T), isolated from a smear-ripened cheese.</title>
        <authorList>
            <consortium name="US DOE Joint Genome Institute (JGI-PGF)"/>
            <person name="Walter F."/>
            <person name="Albersmeier A."/>
            <person name="Kalinowski J."/>
            <person name="Ruckert C."/>
        </authorList>
    </citation>
    <scope>NUCLEOTIDE SEQUENCE</scope>
    <source>
        <strain evidence="7">KCTC 32296</strain>
    </source>
</reference>
<gene>
    <name evidence="7" type="ORF">GCM10011273_25520</name>
</gene>
<dbReference type="Gene3D" id="3.40.50.720">
    <property type="entry name" value="NAD(P)-binding Rossmann-like Domain"/>
    <property type="match status" value="2"/>
</dbReference>
<keyword evidence="2 4" id="KW-0560">Oxidoreductase</keyword>
<evidence type="ECO:0000256" key="3">
    <source>
        <dbReference type="ARBA" id="ARBA00023027"/>
    </source>
</evidence>
<evidence type="ECO:0000313" key="8">
    <source>
        <dbReference type="Proteomes" id="UP000662572"/>
    </source>
</evidence>
<organism evidence="7 8">
    <name type="scientific">Asticcacaulis endophyticus</name>
    <dbReference type="NCBI Taxonomy" id="1395890"/>
    <lineage>
        <taxon>Bacteria</taxon>
        <taxon>Pseudomonadati</taxon>
        <taxon>Pseudomonadota</taxon>
        <taxon>Alphaproteobacteria</taxon>
        <taxon>Caulobacterales</taxon>
        <taxon>Caulobacteraceae</taxon>
        <taxon>Asticcacaulis</taxon>
    </lineage>
</organism>
<dbReference type="FunFam" id="3.40.50.720:FF:000213">
    <property type="entry name" value="Putative 2-hydroxyacid dehydrogenase"/>
    <property type="match status" value="1"/>
</dbReference>
<dbReference type="Pfam" id="PF02826">
    <property type="entry name" value="2-Hacid_dh_C"/>
    <property type="match status" value="1"/>
</dbReference>
<dbReference type="PANTHER" id="PTHR10996">
    <property type="entry name" value="2-HYDROXYACID DEHYDROGENASE-RELATED"/>
    <property type="match status" value="1"/>
</dbReference>
<comment type="similarity">
    <text evidence="4">Belongs to the D-isomer specific 2-hydroxyacid dehydrogenase family.</text>
</comment>
<dbReference type="InterPro" id="IPR050223">
    <property type="entry name" value="D-isomer_2-hydroxyacid_DH"/>
</dbReference>
<dbReference type="InterPro" id="IPR006139">
    <property type="entry name" value="D-isomer_2_OHA_DH_cat_dom"/>
</dbReference>
<feature type="domain" description="D-isomer specific 2-hydroxyacid dehydrogenase NAD-binding" evidence="6">
    <location>
        <begin position="114"/>
        <end position="286"/>
    </location>
</feature>
<evidence type="ECO:0000313" key="7">
    <source>
        <dbReference type="EMBL" id="GGZ37922.1"/>
    </source>
</evidence>
<dbReference type="PANTHER" id="PTHR10996:SF178">
    <property type="entry name" value="2-HYDROXYACID DEHYDROGENASE YGL185C-RELATED"/>
    <property type="match status" value="1"/>
</dbReference>
<dbReference type="InterPro" id="IPR006140">
    <property type="entry name" value="D-isomer_DH_NAD-bd"/>
</dbReference>